<evidence type="ECO:0000313" key="1">
    <source>
        <dbReference type="Proteomes" id="UP000887564"/>
    </source>
</evidence>
<accession>A0A914R6J6</accession>
<sequence>MAFAVIEDTLLGDTVVVVVVVAVAVAAVVEAGNTNAAADYKDHALLGVPSYSDVSFAYHWLVLSTEQPSFVAACQAGGSTAAVVHLAKKIGLSLPSLVVQCYWLQQLKQHFFVDEVL</sequence>
<dbReference type="WBParaSite" id="PEQ_0000029601-mRNA-1">
    <property type="protein sequence ID" value="PEQ_0000029601-mRNA-1"/>
    <property type="gene ID" value="PEQ_0000029601"/>
</dbReference>
<organism evidence="1 2">
    <name type="scientific">Parascaris equorum</name>
    <name type="common">Equine roundworm</name>
    <dbReference type="NCBI Taxonomy" id="6256"/>
    <lineage>
        <taxon>Eukaryota</taxon>
        <taxon>Metazoa</taxon>
        <taxon>Ecdysozoa</taxon>
        <taxon>Nematoda</taxon>
        <taxon>Chromadorea</taxon>
        <taxon>Rhabditida</taxon>
        <taxon>Spirurina</taxon>
        <taxon>Ascaridomorpha</taxon>
        <taxon>Ascaridoidea</taxon>
        <taxon>Ascarididae</taxon>
        <taxon>Parascaris</taxon>
    </lineage>
</organism>
<keyword evidence="1" id="KW-1185">Reference proteome</keyword>
<dbReference type="AlphaFoldDB" id="A0A914R6J6"/>
<protein>
    <submittedName>
        <fullName evidence="2">Uncharacterized protein</fullName>
    </submittedName>
</protein>
<evidence type="ECO:0000313" key="2">
    <source>
        <dbReference type="WBParaSite" id="PEQ_0000029601-mRNA-1"/>
    </source>
</evidence>
<dbReference type="Proteomes" id="UP000887564">
    <property type="component" value="Unplaced"/>
</dbReference>
<proteinExistence type="predicted"/>
<reference evidence="2" key="1">
    <citation type="submission" date="2022-11" db="UniProtKB">
        <authorList>
            <consortium name="WormBaseParasite"/>
        </authorList>
    </citation>
    <scope>IDENTIFICATION</scope>
</reference>
<name>A0A914R6J6_PAREQ</name>